<dbReference type="PANTHER" id="PTHR43776">
    <property type="entry name" value="TRANSPORT ATP-BINDING PROTEIN"/>
    <property type="match status" value="1"/>
</dbReference>
<feature type="compositionally biased region" description="Basic and acidic residues" evidence="5">
    <location>
        <begin position="1"/>
        <end position="12"/>
    </location>
</feature>
<comment type="similarity">
    <text evidence="1">Belongs to the ABC transporter superfamily.</text>
</comment>
<dbReference type="PROSITE" id="PS00211">
    <property type="entry name" value="ABC_TRANSPORTER_1"/>
    <property type="match status" value="1"/>
</dbReference>
<evidence type="ECO:0000313" key="7">
    <source>
        <dbReference type="EMBL" id="VFR21558.1"/>
    </source>
</evidence>
<dbReference type="NCBIfam" id="TIGR01727">
    <property type="entry name" value="oligo_HPY"/>
    <property type="match status" value="1"/>
</dbReference>
<dbReference type="Pfam" id="PF00005">
    <property type="entry name" value="ABC_tran"/>
    <property type="match status" value="1"/>
</dbReference>
<dbReference type="InterPro" id="IPR003593">
    <property type="entry name" value="AAA+_ATPase"/>
</dbReference>
<keyword evidence="4 7" id="KW-0067">ATP-binding</keyword>
<evidence type="ECO:0000256" key="2">
    <source>
        <dbReference type="ARBA" id="ARBA00022448"/>
    </source>
</evidence>
<dbReference type="EMBL" id="CAADIF010000006">
    <property type="protein sequence ID" value="VFR63970.1"/>
    <property type="molecule type" value="Genomic_DNA"/>
</dbReference>
<dbReference type="EMBL" id="CAADIA010000002">
    <property type="protein sequence ID" value="VFR21558.1"/>
    <property type="molecule type" value="Genomic_DNA"/>
</dbReference>
<organism evidence="7">
    <name type="scientific">plant metagenome</name>
    <dbReference type="NCBI Taxonomy" id="1297885"/>
    <lineage>
        <taxon>unclassified sequences</taxon>
        <taxon>metagenomes</taxon>
        <taxon>organismal metagenomes</taxon>
    </lineage>
</organism>
<feature type="region of interest" description="Disordered" evidence="5">
    <location>
        <begin position="1"/>
        <end position="25"/>
    </location>
</feature>
<dbReference type="SMART" id="SM00382">
    <property type="entry name" value="AAA"/>
    <property type="match status" value="1"/>
</dbReference>
<dbReference type="InterPro" id="IPR027417">
    <property type="entry name" value="P-loop_NTPase"/>
</dbReference>
<dbReference type="InterPro" id="IPR013563">
    <property type="entry name" value="Oligopep_ABC_C"/>
</dbReference>
<dbReference type="InterPro" id="IPR017871">
    <property type="entry name" value="ABC_transporter-like_CS"/>
</dbReference>
<dbReference type="AlphaFoldDB" id="A0A484P6G8"/>
<dbReference type="CDD" id="cd03257">
    <property type="entry name" value="ABC_NikE_OppD_transporters"/>
    <property type="match status" value="1"/>
</dbReference>
<gene>
    <name evidence="7" type="ORF">ANK1_3292</name>
    <name evidence="8" type="ORF">ANK2_3292</name>
</gene>
<dbReference type="FunFam" id="3.40.50.300:FF:000016">
    <property type="entry name" value="Oligopeptide ABC transporter ATP-binding component"/>
    <property type="match status" value="1"/>
</dbReference>
<dbReference type="GO" id="GO:0016887">
    <property type="term" value="F:ATP hydrolysis activity"/>
    <property type="evidence" value="ECO:0007669"/>
    <property type="project" value="InterPro"/>
</dbReference>
<reference evidence="7" key="1">
    <citation type="submission" date="2019-03" db="EMBL/GenBank/DDBJ databases">
        <authorList>
            <person name="Danneels B."/>
        </authorList>
    </citation>
    <scope>NUCLEOTIDE SEQUENCE</scope>
</reference>
<evidence type="ECO:0000259" key="6">
    <source>
        <dbReference type="PROSITE" id="PS50893"/>
    </source>
</evidence>
<keyword evidence="2" id="KW-0813">Transport</keyword>
<name>A0A484P6G8_9ZZZZ</name>
<dbReference type="InterPro" id="IPR003439">
    <property type="entry name" value="ABC_transporter-like_ATP-bd"/>
</dbReference>
<evidence type="ECO:0000256" key="5">
    <source>
        <dbReference type="SAM" id="MobiDB-lite"/>
    </source>
</evidence>
<dbReference type="PROSITE" id="PS50893">
    <property type="entry name" value="ABC_TRANSPORTER_2"/>
    <property type="match status" value="1"/>
</dbReference>
<keyword evidence="3" id="KW-0547">Nucleotide-binding</keyword>
<dbReference type="SUPFAM" id="SSF52540">
    <property type="entry name" value="P-loop containing nucleoside triphosphate hydrolases"/>
    <property type="match status" value="1"/>
</dbReference>
<dbReference type="PANTHER" id="PTHR43776:SF7">
    <property type="entry name" value="D,D-DIPEPTIDE TRANSPORT ATP-BINDING PROTEIN DDPF-RELATED"/>
    <property type="match status" value="1"/>
</dbReference>
<evidence type="ECO:0000256" key="4">
    <source>
        <dbReference type="ARBA" id="ARBA00022840"/>
    </source>
</evidence>
<dbReference type="GO" id="GO:0005524">
    <property type="term" value="F:ATP binding"/>
    <property type="evidence" value="ECO:0007669"/>
    <property type="project" value="UniProtKB-KW"/>
</dbReference>
<evidence type="ECO:0000256" key="3">
    <source>
        <dbReference type="ARBA" id="ARBA00022741"/>
    </source>
</evidence>
<protein>
    <submittedName>
        <fullName evidence="7">Oligopeptide transport ATP-binding protein OppF (TC 3.A.1.5.1)</fullName>
    </submittedName>
</protein>
<dbReference type="InterPro" id="IPR050319">
    <property type="entry name" value="ABC_transp_ATP-bind"/>
</dbReference>
<dbReference type="Gene3D" id="3.40.50.300">
    <property type="entry name" value="P-loop containing nucleotide triphosphate hydrolases"/>
    <property type="match status" value="1"/>
</dbReference>
<dbReference type="GO" id="GO:0015833">
    <property type="term" value="P:peptide transport"/>
    <property type="evidence" value="ECO:0007669"/>
    <property type="project" value="InterPro"/>
</dbReference>
<evidence type="ECO:0000313" key="8">
    <source>
        <dbReference type="EMBL" id="VFR63970.1"/>
    </source>
</evidence>
<sequence>MSTPRDPEHEGSPTRGGTSAGAAEDRPPWLVEARDMTIAYPAQRPAFWLPKPAPVLAVSNVSFGVAPGETLGIVGESGSGKSTIGRAVLGRVPLRGGQVLFRGQRLAGLSNEALRRLRAQMQPVLQDPYASLNPRMRVGDIVAEPMVVHGTARGQALRERVAELLGLVGLSPDDAARLPGSFSGGQRQRIGIARALAVRPSFIVADEPVSALDVSVRAQIVNLFAEIQRGLGVSFLFISHDLAVVRHLSHQVAIVHAGRIVESGRRDEIYRDARHPYTRALLAAVPVPDPGAPRLPIARGEPEAAAHAGCRYAARCPEARQRCREEAPVWVGVSATHQVACWEQS</sequence>
<accession>A0A484P6G8</accession>
<evidence type="ECO:0000256" key="1">
    <source>
        <dbReference type="ARBA" id="ARBA00005417"/>
    </source>
</evidence>
<dbReference type="Pfam" id="PF08352">
    <property type="entry name" value="oligo_HPY"/>
    <property type="match status" value="1"/>
</dbReference>
<dbReference type="GO" id="GO:0055085">
    <property type="term" value="P:transmembrane transport"/>
    <property type="evidence" value="ECO:0007669"/>
    <property type="project" value="UniProtKB-ARBA"/>
</dbReference>
<proteinExistence type="inferred from homology"/>
<feature type="domain" description="ABC transporter" evidence="6">
    <location>
        <begin position="31"/>
        <end position="282"/>
    </location>
</feature>